<sequence length="276" mass="31563">MKIGLIGCGKVGTSIFYYLSKYNSVVGVYDTNNTHEKRTARLLHVKENPPLEELCRTSTALFFATPDDETKHAYNSVRRFIKGKKYLFHFSGLLPAAVFPKARSVYRASVHPFATFPQLFIPPARRHYMLFLEGDQRAVKSARAIFDKKHFTLKTINTKRKMHYHTLGVFSSNFVVGLFSAMRSLANRLEWTEQEMYDVVFPMIEETLENIKLYGSKGALSGPLVRGDAKTIRRHLRALKQDSRLADMYKALSLQLLEAVVKGKNKDIKKILSSKH</sequence>
<dbReference type="InterPro" id="IPR037108">
    <property type="entry name" value="TM1727-like_C_sf"/>
</dbReference>
<dbReference type="InterPro" id="IPR036291">
    <property type="entry name" value="NAD(P)-bd_dom_sf"/>
</dbReference>
<name>A0A0S8GBM5_UNCW3</name>
<comment type="caution">
    <text evidence="2">The sequence shown here is derived from an EMBL/GenBank/DDBJ whole genome shotgun (WGS) entry which is preliminary data.</text>
</comment>
<reference evidence="2 3" key="1">
    <citation type="journal article" date="2015" name="Microbiome">
        <title>Genomic resolution of linkages in carbon, nitrogen, and sulfur cycling among widespread estuary sediment bacteria.</title>
        <authorList>
            <person name="Baker B.J."/>
            <person name="Lazar C.S."/>
            <person name="Teske A.P."/>
            <person name="Dick G.J."/>
        </authorList>
    </citation>
    <scope>NUCLEOTIDE SEQUENCE [LARGE SCALE GENOMIC DNA]</scope>
    <source>
        <strain evidence="2">SM23_60</strain>
    </source>
</reference>
<dbReference type="InterPro" id="IPR008927">
    <property type="entry name" value="6-PGluconate_DH-like_C_sf"/>
</dbReference>
<dbReference type="SUPFAM" id="SSF51735">
    <property type="entry name" value="NAD(P)-binding Rossmann-fold domains"/>
    <property type="match status" value="1"/>
</dbReference>
<feature type="domain" description="DUF2520" evidence="1">
    <location>
        <begin position="130"/>
        <end position="254"/>
    </location>
</feature>
<gene>
    <name evidence="2" type="ORF">AMJ87_09180</name>
</gene>
<organism evidence="2 3">
    <name type="scientific">candidate division WOR_3 bacterium SM23_60</name>
    <dbReference type="NCBI Taxonomy" id="1703780"/>
    <lineage>
        <taxon>Bacteria</taxon>
        <taxon>Bacteria division WOR-3</taxon>
    </lineage>
</organism>
<dbReference type="SUPFAM" id="SSF48179">
    <property type="entry name" value="6-phosphogluconate dehydrogenase C-terminal domain-like"/>
    <property type="match status" value="1"/>
</dbReference>
<dbReference type="Pfam" id="PF10728">
    <property type="entry name" value="DUF2520"/>
    <property type="match status" value="1"/>
</dbReference>
<accession>A0A0S8GBM5</accession>
<proteinExistence type="predicted"/>
<dbReference type="PANTHER" id="PTHR40459">
    <property type="entry name" value="CONSERVED HYPOTHETICAL ALANINE AND LEUCINE RICH PROTEIN"/>
    <property type="match status" value="1"/>
</dbReference>
<evidence type="ECO:0000313" key="3">
    <source>
        <dbReference type="Proteomes" id="UP000051096"/>
    </source>
</evidence>
<dbReference type="Proteomes" id="UP000051096">
    <property type="component" value="Unassembled WGS sequence"/>
</dbReference>
<dbReference type="EMBL" id="LJUO01000098">
    <property type="protein sequence ID" value="KPK70254.1"/>
    <property type="molecule type" value="Genomic_DNA"/>
</dbReference>
<dbReference type="PANTHER" id="PTHR40459:SF1">
    <property type="entry name" value="CONSERVED HYPOTHETICAL ALANINE AND LEUCINE RICH PROTEIN"/>
    <property type="match status" value="1"/>
</dbReference>
<dbReference type="InterPro" id="IPR018931">
    <property type="entry name" value="DUF2520"/>
</dbReference>
<dbReference type="AlphaFoldDB" id="A0A0S8GBM5"/>
<dbReference type="Gene3D" id="1.10.1040.20">
    <property type="entry name" value="ProC-like, C-terminal domain"/>
    <property type="match status" value="1"/>
</dbReference>
<protein>
    <recommendedName>
        <fullName evidence="1">DUF2520 domain-containing protein</fullName>
    </recommendedName>
</protein>
<dbReference type="Gene3D" id="3.40.50.720">
    <property type="entry name" value="NAD(P)-binding Rossmann-like Domain"/>
    <property type="match status" value="1"/>
</dbReference>
<evidence type="ECO:0000313" key="2">
    <source>
        <dbReference type="EMBL" id="KPK70254.1"/>
    </source>
</evidence>
<evidence type="ECO:0000259" key="1">
    <source>
        <dbReference type="Pfam" id="PF10728"/>
    </source>
</evidence>